<protein>
    <submittedName>
        <fullName evidence="4">Uncharacterized protein</fullName>
    </submittedName>
</protein>
<sequence>MLAGDGAIVQATKASIASHRHPWTSLPQIGDLNSDSTLTPRTPRSGSQPVAPHRATPATMERVDVSGDDKVTSPGALMILHAAAGAISLRGLSQQQGQRSMFVRLVASLAIGADITVSVHSISSIIFASLSHETPCFASLQTLILSRSAQRCS</sequence>
<accession>A0A7G9YQ39</accession>
<organism evidence="4">
    <name type="scientific">Candidatus Methanogaster sp. ANME-2c ERB4</name>
    <dbReference type="NCBI Taxonomy" id="2759911"/>
    <lineage>
        <taxon>Archaea</taxon>
        <taxon>Methanobacteriati</taxon>
        <taxon>Methanobacteriota</taxon>
        <taxon>Stenosarchaea group</taxon>
        <taxon>Methanomicrobia</taxon>
        <taxon>Methanosarcinales</taxon>
        <taxon>ANME-2 cluster</taxon>
        <taxon>Candidatus Methanogasteraceae</taxon>
        <taxon>Candidatus Methanogaster</taxon>
    </lineage>
</organism>
<reference evidence="4" key="1">
    <citation type="submission" date="2020-06" db="EMBL/GenBank/DDBJ databases">
        <title>Unique genomic features of the anaerobic methanotrophic archaea.</title>
        <authorList>
            <person name="Chadwick G.L."/>
            <person name="Skennerton C.T."/>
            <person name="Laso-Perez R."/>
            <person name="Leu A.O."/>
            <person name="Speth D.R."/>
            <person name="Yu H."/>
            <person name="Morgan-Lang C."/>
            <person name="Hatzenpichler R."/>
            <person name="Goudeau D."/>
            <person name="Malmstrom R."/>
            <person name="Brazelton W.J."/>
            <person name="Woyke T."/>
            <person name="Hallam S.J."/>
            <person name="Tyson G.W."/>
            <person name="Wegener G."/>
            <person name="Boetius A."/>
            <person name="Orphan V."/>
        </authorList>
    </citation>
    <scope>NUCLEOTIDE SEQUENCE</scope>
</reference>
<evidence type="ECO:0000313" key="2">
    <source>
        <dbReference type="EMBL" id="QNO49685.1"/>
    </source>
</evidence>
<dbReference type="EMBL" id="MT631393">
    <property type="protein sequence ID" value="QNO49685.1"/>
    <property type="molecule type" value="Genomic_DNA"/>
</dbReference>
<evidence type="ECO:0000313" key="3">
    <source>
        <dbReference type="EMBL" id="QNO49771.1"/>
    </source>
</evidence>
<dbReference type="AlphaFoldDB" id="A0A7G9YQ39"/>
<name>A0A7G9YQ39_9EURY</name>
<proteinExistence type="predicted"/>
<feature type="compositionally biased region" description="Polar residues" evidence="1">
    <location>
        <begin position="25"/>
        <end position="48"/>
    </location>
</feature>
<dbReference type="EMBL" id="MT631396">
    <property type="protein sequence ID" value="QNO49771.1"/>
    <property type="molecule type" value="Genomic_DNA"/>
</dbReference>
<feature type="region of interest" description="Disordered" evidence="1">
    <location>
        <begin position="22"/>
        <end position="65"/>
    </location>
</feature>
<dbReference type="EMBL" id="MT631405">
    <property type="protein sequence ID" value="QNO50123.1"/>
    <property type="molecule type" value="Genomic_DNA"/>
</dbReference>
<gene>
    <name evidence="2" type="ORF">CJIMPJEA_00002</name>
    <name evidence="3" type="ORF">DMFPCFDI_00014</name>
    <name evidence="4" type="ORF">GDOAKEED_00027</name>
</gene>
<evidence type="ECO:0000256" key="1">
    <source>
        <dbReference type="SAM" id="MobiDB-lite"/>
    </source>
</evidence>
<evidence type="ECO:0000313" key="4">
    <source>
        <dbReference type="EMBL" id="QNO50123.1"/>
    </source>
</evidence>